<proteinExistence type="predicted"/>
<name>A0A427AWM0_ENSVE</name>
<comment type="caution">
    <text evidence="2">The sequence shown here is derived from an EMBL/GenBank/DDBJ whole genome shotgun (WGS) entry which is preliminary data.</text>
</comment>
<reference evidence="2 3" key="1">
    <citation type="journal article" date="2014" name="Agronomy (Basel)">
        <title>A Draft Genome Sequence for Ensete ventricosum, the Drought-Tolerant Tree Against Hunger.</title>
        <authorList>
            <person name="Harrison J."/>
            <person name="Moore K.A."/>
            <person name="Paszkiewicz K."/>
            <person name="Jones T."/>
            <person name="Grant M."/>
            <person name="Ambacheew D."/>
            <person name="Muzemil S."/>
            <person name="Studholme D.J."/>
        </authorList>
    </citation>
    <scope>NUCLEOTIDE SEQUENCE [LARGE SCALE GENOMIC DNA]</scope>
</reference>
<sequence>MPMGTKMTPTSVKTEITYTIQHQIALPGFFSTTSIWPYAKTACKAVKKIKVTHFGVRIGLQAGSSCCNRWNYSSQHTRNRAAGGKGGVLRSKTGSNERRRIDTEPLRFFRFSQQVA</sequence>
<evidence type="ECO:0000313" key="2">
    <source>
        <dbReference type="EMBL" id="RRT80648.1"/>
    </source>
</evidence>
<protein>
    <submittedName>
        <fullName evidence="2">Uncharacterized protein</fullName>
    </submittedName>
</protein>
<accession>A0A427AWM0</accession>
<dbReference type="Proteomes" id="UP000287651">
    <property type="component" value="Unassembled WGS sequence"/>
</dbReference>
<dbReference type="AlphaFoldDB" id="A0A427AWM0"/>
<feature type="region of interest" description="Disordered" evidence="1">
    <location>
        <begin position="76"/>
        <end position="98"/>
    </location>
</feature>
<organism evidence="2 3">
    <name type="scientific">Ensete ventricosum</name>
    <name type="common">Abyssinian banana</name>
    <name type="synonym">Musa ensete</name>
    <dbReference type="NCBI Taxonomy" id="4639"/>
    <lineage>
        <taxon>Eukaryota</taxon>
        <taxon>Viridiplantae</taxon>
        <taxon>Streptophyta</taxon>
        <taxon>Embryophyta</taxon>
        <taxon>Tracheophyta</taxon>
        <taxon>Spermatophyta</taxon>
        <taxon>Magnoliopsida</taxon>
        <taxon>Liliopsida</taxon>
        <taxon>Zingiberales</taxon>
        <taxon>Musaceae</taxon>
        <taxon>Ensete</taxon>
    </lineage>
</organism>
<gene>
    <name evidence="2" type="ORF">B296_00020862</name>
</gene>
<evidence type="ECO:0000313" key="3">
    <source>
        <dbReference type="Proteomes" id="UP000287651"/>
    </source>
</evidence>
<evidence type="ECO:0000256" key="1">
    <source>
        <dbReference type="SAM" id="MobiDB-lite"/>
    </source>
</evidence>
<dbReference type="EMBL" id="AMZH03001095">
    <property type="protein sequence ID" value="RRT80648.1"/>
    <property type="molecule type" value="Genomic_DNA"/>
</dbReference>